<feature type="region of interest" description="Disordered" evidence="2">
    <location>
        <begin position="481"/>
        <end position="556"/>
    </location>
</feature>
<dbReference type="InterPro" id="IPR026674">
    <property type="entry name" value="FLACC1"/>
</dbReference>
<evidence type="ECO:0000313" key="3">
    <source>
        <dbReference type="Proteomes" id="UP000694865"/>
    </source>
</evidence>
<keyword evidence="3" id="KW-1185">Reference proteome</keyword>
<reference evidence="4" key="1">
    <citation type="submission" date="2025-08" db="UniProtKB">
        <authorList>
            <consortium name="RefSeq"/>
        </authorList>
    </citation>
    <scope>IDENTIFICATION</scope>
    <source>
        <tissue evidence="4">Testes</tissue>
    </source>
</reference>
<dbReference type="GeneID" id="100368365"/>
<feature type="compositionally biased region" description="Polar residues" evidence="2">
    <location>
        <begin position="56"/>
        <end position="70"/>
    </location>
</feature>
<dbReference type="PANTHER" id="PTHR21707">
    <property type="entry name" value="FLAGELLUM-ASSOCIATED COILED-COIL DOMAIN-CONTAINING PROTEIN 1"/>
    <property type="match status" value="1"/>
</dbReference>
<gene>
    <name evidence="4" type="primary">LOC100368365</name>
</gene>
<protein>
    <submittedName>
        <fullName evidence="4">Amyotrophic lateral sclerosis 2 chromosomal region candidate gene 12 protein homolog</fullName>
    </submittedName>
</protein>
<evidence type="ECO:0000313" key="4">
    <source>
        <dbReference type="RefSeq" id="XP_002731832.2"/>
    </source>
</evidence>
<feature type="coiled-coil region" evidence="1">
    <location>
        <begin position="352"/>
        <end position="396"/>
    </location>
</feature>
<feature type="compositionally biased region" description="Polar residues" evidence="2">
    <location>
        <begin position="1"/>
        <end position="17"/>
    </location>
</feature>
<name>A0ABM0GKF3_SACKO</name>
<evidence type="ECO:0000256" key="2">
    <source>
        <dbReference type="SAM" id="MobiDB-lite"/>
    </source>
</evidence>
<sequence length="575" mass="66708">MSNFNVPVGRQQRSTLSLGGEMTNRDKMEANKYKMSGLMSLHRKKQRKPDSAKPRPQSTPSANRYSSNGQEYDPPASAPPGIRPRCDRFYEIEHDVPGRKNMLDTHLPVKKNKQFPPDEEELSVRDYELAPGMTMSKSKSRVAVTINTGFVDSPSRRSLSAKSTADPERDALIAHLQQQIADLSLFLEEERLNHRATRDRAEMVLREKVEEMEERHQQELQDLQDELEEQIEELKSLHQKQLEQERTAAQAAQARLKGEIEFLQGAFEAYKSNVAADLDEKWSKKESDMQMKFREELEEALQEQRQRMMEERQKEKKAMSREFQRQLAVVTQDHKREMDILHRKFSTAAVDMENMKKALDQLSNVQELLNKKTEQLDTANAELKKTKLELQDTRIRLVGFEEHFLDKVQEVDDKYKQRMHGLMTENTDLRRRYMLKCDELFSEKSNHEIDRVEKLSNAKETMQMLIHVRNRTNVSMACSDAALDDKPKVPKMRPSSAPVTQREEKNAKLSAGETDHITWPKQSYDKHHDKLLPGRPLSRPHTSHSYHTPPPKAETRKAISLLDSFGYGSMQSMQE</sequence>
<dbReference type="Proteomes" id="UP000694865">
    <property type="component" value="Unplaced"/>
</dbReference>
<feature type="coiled-coil region" evidence="1">
    <location>
        <begin position="202"/>
        <end position="259"/>
    </location>
</feature>
<dbReference type="PANTHER" id="PTHR21707:SF42">
    <property type="entry name" value="FLAGELLUM-ASSOCIATED COILED-COIL DOMAIN-CONTAINING PROTEIN 1"/>
    <property type="match status" value="1"/>
</dbReference>
<organism evidence="3 4">
    <name type="scientific">Saccoglossus kowalevskii</name>
    <name type="common">Acorn worm</name>
    <dbReference type="NCBI Taxonomy" id="10224"/>
    <lineage>
        <taxon>Eukaryota</taxon>
        <taxon>Metazoa</taxon>
        <taxon>Hemichordata</taxon>
        <taxon>Enteropneusta</taxon>
        <taxon>Harrimaniidae</taxon>
        <taxon>Saccoglossus</taxon>
    </lineage>
</organism>
<feature type="region of interest" description="Disordered" evidence="2">
    <location>
        <begin position="1"/>
        <end position="84"/>
    </location>
</feature>
<accession>A0ABM0GKF3</accession>
<feature type="compositionally biased region" description="Basic and acidic residues" evidence="2">
    <location>
        <begin position="23"/>
        <end position="32"/>
    </location>
</feature>
<keyword evidence="1" id="KW-0175">Coiled coil</keyword>
<dbReference type="RefSeq" id="XP_002731832.2">
    <property type="nucleotide sequence ID" value="XM_002731786.2"/>
</dbReference>
<feature type="compositionally biased region" description="Basic and acidic residues" evidence="2">
    <location>
        <begin position="501"/>
        <end position="532"/>
    </location>
</feature>
<feature type="coiled-coil region" evidence="1">
    <location>
        <begin position="291"/>
        <end position="321"/>
    </location>
</feature>
<evidence type="ECO:0000256" key="1">
    <source>
        <dbReference type="SAM" id="Coils"/>
    </source>
</evidence>
<proteinExistence type="predicted"/>